<dbReference type="RefSeq" id="WP_092888015.1">
    <property type="nucleotide sequence ID" value="NZ_CP061498.1"/>
</dbReference>
<feature type="transmembrane region" description="Helical" evidence="1">
    <location>
        <begin position="6"/>
        <end position="28"/>
    </location>
</feature>
<sequence length="200" mass="21889">MAIRSPSLVVFLRLINVSMVASLTFIVAHQIQRVVVSEGYHLESGGNAVEFQVFSLIHGVRMGFAWMYGWCSVPLLLPALIYHSIYFNGWALPSVAFVVTSLMVSLSAPLALQFIRFAEAKPATMTPSPTEWRVVFVAGVMSAALNGMILQYFYGAAGAAQAAIWGALRWMASDTLGMMAAALVMWVTFKIFEIKPPHSP</sequence>
<dbReference type="EMBL" id="FNOM01000004">
    <property type="protein sequence ID" value="SDW97097.1"/>
    <property type="molecule type" value="Genomic_DNA"/>
</dbReference>
<evidence type="ECO:0000256" key="1">
    <source>
        <dbReference type="SAM" id="Phobius"/>
    </source>
</evidence>
<feature type="transmembrane region" description="Helical" evidence="1">
    <location>
        <begin position="132"/>
        <end position="155"/>
    </location>
</feature>
<evidence type="ECO:0000313" key="3">
    <source>
        <dbReference type="Proteomes" id="UP000198539"/>
    </source>
</evidence>
<keyword evidence="1" id="KW-0812">Transmembrane</keyword>
<keyword evidence="3" id="KW-1185">Reference proteome</keyword>
<accession>A0A1H2XW83</accession>
<dbReference type="OrthoDB" id="7849442at2"/>
<feature type="transmembrane region" description="Helical" evidence="1">
    <location>
        <begin position="91"/>
        <end position="112"/>
    </location>
</feature>
<proteinExistence type="predicted"/>
<protein>
    <submittedName>
        <fullName evidence="2">Uncharacterized protein</fullName>
    </submittedName>
</protein>
<evidence type="ECO:0000313" key="2">
    <source>
        <dbReference type="EMBL" id="SDW97097.1"/>
    </source>
</evidence>
<feature type="transmembrane region" description="Helical" evidence="1">
    <location>
        <begin position="175"/>
        <end position="192"/>
    </location>
</feature>
<dbReference type="AlphaFoldDB" id="A0A1H2XW83"/>
<reference evidence="2 3" key="1">
    <citation type="submission" date="2016-10" db="EMBL/GenBank/DDBJ databases">
        <authorList>
            <person name="de Groot N.N."/>
        </authorList>
    </citation>
    <scope>NUCLEOTIDE SEQUENCE [LARGE SCALE GENOMIC DNA]</scope>
    <source>
        <strain evidence="2 3">CGMCC 1.8894</strain>
    </source>
</reference>
<dbReference type="STRING" id="564137.SAMN04488238_104332"/>
<name>A0A1H2XW83_9RHOB</name>
<gene>
    <name evidence="2" type="ORF">SAMN04488238_104332</name>
</gene>
<keyword evidence="1" id="KW-0472">Membrane</keyword>
<dbReference type="Proteomes" id="UP000198539">
    <property type="component" value="Unassembled WGS sequence"/>
</dbReference>
<organism evidence="2 3">
    <name type="scientific">Roseicitreum antarcticum</name>
    <dbReference type="NCBI Taxonomy" id="564137"/>
    <lineage>
        <taxon>Bacteria</taxon>
        <taxon>Pseudomonadati</taxon>
        <taxon>Pseudomonadota</taxon>
        <taxon>Alphaproteobacteria</taxon>
        <taxon>Rhodobacterales</taxon>
        <taxon>Paracoccaceae</taxon>
        <taxon>Roseicitreum</taxon>
    </lineage>
</organism>
<keyword evidence="1" id="KW-1133">Transmembrane helix</keyword>
<feature type="transmembrane region" description="Helical" evidence="1">
    <location>
        <begin position="65"/>
        <end position="85"/>
    </location>
</feature>